<protein>
    <submittedName>
        <fullName evidence="2">EboA domain-containing protein</fullName>
    </submittedName>
</protein>
<feature type="compositionally biased region" description="Low complexity" evidence="1">
    <location>
        <begin position="238"/>
        <end position="250"/>
    </location>
</feature>
<evidence type="ECO:0000313" key="2">
    <source>
        <dbReference type="EMBL" id="MEU3784886.1"/>
    </source>
</evidence>
<proteinExistence type="predicted"/>
<evidence type="ECO:0000313" key="3">
    <source>
        <dbReference type="Proteomes" id="UP001550739"/>
    </source>
</evidence>
<dbReference type="Proteomes" id="UP001550739">
    <property type="component" value="Unassembled WGS sequence"/>
</dbReference>
<evidence type="ECO:0000256" key="1">
    <source>
        <dbReference type="SAM" id="MobiDB-lite"/>
    </source>
</evidence>
<dbReference type="NCBIfam" id="NF035938">
    <property type="entry name" value="EboA_domain"/>
    <property type="match status" value="1"/>
</dbReference>
<keyword evidence="3" id="KW-1185">Reference proteome</keyword>
<dbReference type="InterPro" id="IPR047715">
    <property type="entry name" value="EboA_dom"/>
</dbReference>
<feature type="region of interest" description="Disordered" evidence="1">
    <location>
        <begin position="238"/>
        <end position="263"/>
    </location>
</feature>
<organism evidence="2 3">
    <name type="scientific">Streptomyces sp. 900129855</name>
    <dbReference type="NCBI Taxonomy" id="3155129"/>
    <lineage>
        <taxon>Bacteria</taxon>
        <taxon>Bacillati</taxon>
        <taxon>Actinomycetota</taxon>
        <taxon>Actinomycetes</taxon>
        <taxon>Kitasatosporales</taxon>
        <taxon>Streptomycetaceae</taxon>
        <taxon>Streptomyces</taxon>
    </lineage>
</organism>
<sequence>MDPDIPMRSALDRQLTADARNWLADAVARVGRDSAAVRAAFPAVGRRCGRGPLVDGWTVADAARARLLAALPLRGAALAEEITALHRYGDAAEQRAVLRSLALLQDADASFADRGLPLVREALRGNDTDLIEAALGPYAARHLDYDGYRHAVLKCVFCDIPLDRVAGLDERADRELARMLADFAHERVAAGRDVPVDVWPLLHAHPGTLDACGLPAEAHSPVPERRAAAERALDAYAAAAPAPDSAAPTLGPAPTPTAPAGAA</sequence>
<name>A0ABV2ZQP8_9ACTN</name>
<gene>
    <name evidence="2" type="ORF">AB0E89_30850</name>
</gene>
<dbReference type="EMBL" id="JBEZVE010000018">
    <property type="protein sequence ID" value="MEU3784886.1"/>
    <property type="molecule type" value="Genomic_DNA"/>
</dbReference>
<accession>A0ABV2ZQP8</accession>
<dbReference type="RefSeq" id="WP_334582569.1">
    <property type="nucleotide sequence ID" value="NZ_JBEZVE010000018.1"/>
</dbReference>
<comment type="caution">
    <text evidence="2">The sequence shown here is derived from an EMBL/GenBank/DDBJ whole genome shotgun (WGS) entry which is preliminary data.</text>
</comment>
<reference evidence="2 3" key="1">
    <citation type="submission" date="2024-06" db="EMBL/GenBank/DDBJ databases">
        <title>The Natural Products Discovery Center: Release of the First 8490 Sequenced Strains for Exploring Actinobacteria Biosynthetic Diversity.</title>
        <authorList>
            <person name="Kalkreuter E."/>
            <person name="Kautsar S.A."/>
            <person name="Yang D."/>
            <person name="Bader C.D."/>
            <person name="Teijaro C.N."/>
            <person name="Fluegel L."/>
            <person name="Davis C.M."/>
            <person name="Simpson J.R."/>
            <person name="Lauterbach L."/>
            <person name="Steele A.D."/>
            <person name="Gui C."/>
            <person name="Meng S."/>
            <person name="Li G."/>
            <person name="Viehrig K."/>
            <person name="Ye F."/>
            <person name="Su P."/>
            <person name="Kiefer A.F."/>
            <person name="Nichols A."/>
            <person name="Cepeda A.J."/>
            <person name="Yan W."/>
            <person name="Fan B."/>
            <person name="Jiang Y."/>
            <person name="Adhikari A."/>
            <person name="Zheng C.-J."/>
            <person name="Schuster L."/>
            <person name="Cowan T.M."/>
            <person name="Smanski M.J."/>
            <person name="Chevrette M.G."/>
            <person name="De Carvalho L.P.S."/>
            <person name="Shen B."/>
        </authorList>
    </citation>
    <scope>NUCLEOTIDE SEQUENCE [LARGE SCALE GENOMIC DNA]</scope>
    <source>
        <strain evidence="2 3">NPDC033843</strain>
    </source>
</reference>